<reference evidence="1 2" key="1">
    <citation type="submission" date="2017-04" db="EMBL/GenBank/DDBJ databases">
        <authorList>
            <person name="Afonso C.L."/>
            <person name="Miller P.J."/>
            <person name="Scott M.A."/>
            <person name="Spackman E."/>
            <person name="Goraichik I."/>
            <person name="Dimitrov K.M."/>
            <person name="Suarez D.L."/>
            <person name="Swayne D.E."/>
        </authorList>
    </citation>
    <scope>NUCLEOTIDE SEQUENCE [LARGE SCALE GENOMIC DNA]</scope>
    <source>
        <strain evidence="1 2">KR-140</strain>
    </source>
</reference>
<dbReference type="InterPro" id="IPR029016">
    <property type="entry name" value="GAF-like_dom_sf"/>
</dbReference>
<dbReference type="Proteomes" id="UP000192582">
    <property type="component" value="Unassembled WGS sequence"/>
</dbReference>
<dbReference type="RefSeq" id="WP_139806737.1">
    <property type="nucleotide sequence ID" value="NZ_FWWU01000008.1"/>
</dbReference>
<dbReference type="AlphaFoldDB" id="A0A1W1UYB6"/>
<dbReference type="STRING" id="695939.SAMN00790413_03663"/>
<name>A0A1W1UYB6_9DEIO</name>
<sequence length="151" mass="16891">MNIQPREGSDSSELISTETIAIVDGLFEVLDVDFGGLLRIEPAHLQTLYSRSKHGGLEGFPANDDINPYLLWNAMRRGRPTFVDVFIHGPELWQPLSKLGVTALAFVPFTLRASTILAAILISFTPGRVWTDVEREFLRQTYTRGVPTHPN</sequence>
<accession>A0A1W1UYB6</accession>
<dbReference type="EMBL" id="FWWU01000008">
    <property type="protein sequence ID" value="SMB86049.1"/>
    <property type="molecule type" value="Genomic_DNA"/>
</dbReference>
<dbReference type="SUPFAM" id="SSF55781">
    <property type="entry name" value="GAF domain-like"/>
    <property type="match status" value="1"/>
</dbReference>
<protein>
    <submittedName>
        <fullName evidence="1">GAF domain-containing protein</fullName>
    </submittedName>
</protein>
<organism evidence="1 2">
    <name type="scientific">Deinococcus hopiensis KR-140</name>
    <dbReference type="NCBI Taxonomy" id="695939"/>
    <lineage>
        <taxon>Bacteria</taxon>
        <taxon>Thermotogati</taxon>
        <taxon>Deinococcota</taxon>
        <taxon>Deinococci</taxon>
        <taxon>Deinococcales</taxon>
        <taxon>Deinococcaceae</taxon>
        <taxon>Deinococcus</taxon>
    </lineage>
</organism>
<evidence type="ECO:0000313" key="2">
    <source>
        <dbReference type="Proteomes" id="UP000192582"/>
    </source>
</evidence>
<proteinExistence type="predicted"/>
<keyword evidence="2" id="KW-1185">Reference proteome</keyword>
<evidence type="ECO:0000313" key="1">
    <source>
        <dbReference type="EMBL" id="SMB86049.1"/>
    </source>
</evidence>
<dbReference type="Gene3D" id="3.30.450.40">
    <property type="match status" value="1"/>
</dbReference>
<gene>
    <name evidence="1" type="ORF">SAMN00790413_03663</name>
</gene>